<accession>A0AAV9UJ03</accession>
<evidence type="ECO:0000313" key="3">
    <source>
        <dbReference type="EMBL" id="KAK6342092.1"/>
    </source>
</evidence>
<dbReference type="AlphaFoldDB" id="A0AAV9UJ03"/>
<sequence length="135" mass="15192">MASPDNNEGYTSDNKTGIEDAPSRSGLLWGDTIRFIVLYFIIQIFLTVTGLQRRFDDWAIQKGIEWRERRRKRNEERERKRLGLEGGVGSDQTTGDLVDKVTSPSHISQGSLETIREGTVPMAGLDCQGIKDYGT</sequence>
<protein>
    <submittedName>
        <fullName evidence="3">Uncharacterized protein</fullName>
    </submittedName>
</protein>
<reference evidence="3 4" key="1">
    <citation type="submission" date="2019-10" db="EMBL/GenBank/DDBJ databases">
        <authorList>
            <person name="Palmer J.M."/>
        </authorList>
    </citation>
    <scope>NUCLEOTIDE SEQUENCE [LARGE SCALE GENOMIC DNA]</scope>
    <source>
        <strain evidence="3 4">TWF730</strain>
    </source>
</reference>
<evidence type="ECO:0000256" key="2">
    <source>
        <dbReference type="SAM" id="Phobius"/>
    </source>
</evidence>
<dbReference type="EMBL" id="JAVHNS010000010">
    <property type="protein sequence ID" value="KAK6342092.1"/>
    <property type="molecule type" value="Genomic_DNA"/>
</dbReference>
<feature type="compositionally biased region" description="Polar residues" evidence="1">
    <location>
        <begin position="102"/>
        <end position="111"/>
    </location>
</feature>
<evidence type="ECO:0000256" key="1">
    <source>
        <dbReference type="SAM" id="MobiDB-lite"/>
    </source>
</evidence>
<proteinExistence type="predicted"/>
<organism evidence="3 4">
    <name type="scientific">Orbilia blumenaviensis</name>
    <dbReference type="NCBI Taxonomy" id="1796055"/>
    <lineage>
        <taxon>Eukaryota</taxon>
        <taxon>Fungi</taxon>
        <taxon>Dikarya</taxon>
        <taxon>Ascomycota</taxon>
        <taxon>Pezizomycotina</taxon>
        <taxon>Orbiliomycetes</taxon>
        <taxon>Orbiliales</taxon>
        <taxon>Orbiliaceae</taxon>
        <taxon>Orbilia</taxon>
    </lineage>
</organism>
<evidence type="ECO:0000313" key="4">
    <source>
        <dbReference type="Proteomes" id="UP001373714"/>
    </source>
</evidence>
<feature type="region of interest" description="Disordered" evidence="1">
    <location>
        <begin position="69"/>
        <end position="111"/>
    </location>
</feature>
<gene>
    <name evidence="3" type="ORF">TWF730_001571</name>
</gene>
<feature type="transmembrane region" description="Helical" evidence="2">
    <location>
        <begin position="32"/>
        <end position="51"/>
    </location>
</feature>
<comment type="caution">
    <text evidence="3">The sequence shown here is derived from an EMBL/GenBank/DDBJ whole genome shotgun (WGS) entry which is preliminary data.</text>
</comment>
<feature type="compositionally biased region" description="Basic and acidic residues" evidence="1">
    <location>
        <begin position="69"/>
        <end position="83"/>
    </location>
</feature>
<keyword evidence="2" id="KW-0812">Transmembrane</keyword>
<keyword evidence="4" id="KW-1185">Reference proteome</keyword>
<keyword evidence="2" id="KW-1133">Transmembrane helix</keyword>
<name>A0AAV9UJ03_9PEZI</name>
<dbReference type="Proteomes" id="UP001373714">
    <property type="component" value="Unassembled WGS sequence"/>
</dbReference>
<keyword evidence="2" id="KW-0472">Membrane</keyword>